<feature type="compositionally biased region" description="Basic and acidic residues" evidence="1">
    <location>
        <begin position="158"/>
        <end position="170"/>
    </location>
</feature>
<keyword evidence="7" id="KW-1185">Reference proteome</keyword>
<dbReference type="Proteomes" id="UP000322899">
    <property type="component" value="Unassembled WGS sequence"/>
</dbReference>
<feature type="region of interest" description="Disordered" evidence="1">
    <location>
        <begin position="152"/>
        <end position="183"/>
    </location>
</feature>
<dbReference type="AlphaFoldDB" id="A0A5A8DAJ8"/>
<dbReference type="Proteomes" id="UP000323011">
    <property type="component" value="Unassembled WGS sequence"/>
</dbReference>
<evidence type="ECO:0000313" key="5">
    <source>
        <dbReference type="EMBL" id="KAA0175419.1"/>
    </source>
</evidence>
<reference evidence="6 7" key="1">
    <citation type="submission" date="2019-07" db="EMBL/GenBank/DDBJ databases">
        <title>Genomes of Cafeteria roenbergensis.</title>
        <authorList>
            <person name="Fischer M.G."/>
            <person name="Hackl T."/>
            <person name="Roman M."/>
        </authorList>
    </citation>
    <scope>NUCLEOTIDE SEQUENCE [LARGE SCALE GENOMIC DNA]</scope>
    <source>
        <strain evidence="2 7">BVI</strain>
        <strain evidence="3 9">Cflag</strain>
        <strain evidence="5 6">E4-10P</strain>
        <strain evidence="4 8">RCC970-E3</strain>
    </source>
</reference>
<dbReference type="Proteomes" id="UP000324907">
    <property type="component" value="Unassembled WGS sequence"/>
</dbReference>
<dbReference type="EMBL" id="VLTM01000028">
    <property type="protein sequence ID" value="KAA0162258.1"/>
    <property type="molecule type" value="Genomic_DNA"/>
</dbReference>
<evidence type="ECO:0000313" key="2">
    <source>
        <dbReference type="EMBL" id="KAA0150696.1"/>
    </source>
</evidence>
<gene>
    <name evidence="5" type="ORF">FNF27_03119</name>
    <name evidence="4" type="ORF">FNF28_01905</name>
    <name evidence="2" type="ORF">FNF29_05033</name>
    <name evidence="3" type="ORF">FNF31_03300</name>
</gene>
<comment type="caution">
    <text evidence="3">The sequence shown here is derived from an EMBL/GenBank/DDBJ whole genome shotgun (WGS) entry which is preliminary data.</text>
</comment>
<evidence type="ECO:0000313" key="6">
    <source>
        <dbReference type="Proteomes" id="UP000322899"/>
    </source>
</evidence>
<proteinExistence type="predicted"/>
<evidence type="ECO:0000313" key="7">
    <source>
        <dbReference type="Proteomes" id="UP000323011"/>
    </source>
</evidence>
<dbReference type="Proteomes" id="UP000325113">
    <property type="component" value="Unassembled WGS sequence"/>
</dbReference>
<sequence length="222" mass="23836">MAKSMRSKTKRNLRARKRATWGRDLQMKAIKSTQEEISKLLGHGTEDASLAKFRSILGKPSMAVEDTAASSSSSSAAAKPEPVADPRDGPVDAAGVLLTTRGACRRMEEIEATRRAVDKIDAARGSAPDGSEYLYTNGLAYEVAHLTGGPIRKGGRAKGSERETREEAARAKRAAPGSSVGAKALQAKIGTVEVRRGGRRSKTRVISRMFDWKTLPKAGNED</sequence>
<evidence type="ECO:0000313" key="8">
    <source>
        <dbReference type="Proteomes" id="UP000324907"/>
    </source>
</evidence>
<evidence type="ECO:0000313" key="9">
    <source>
        <dbReference type="Proteomes" id="UP000325113"/>
    </source>
</evidence>
<feature type="compositionally biased region" description="Basic residues" evidence="1">
    <location>
        <begin position="1"/>
        <end position="20"/>
    </location>
</feature>
<feature type="region of interest" description="Disordered" evidence="1">
    <location>
        <begin position="64"/>
        <end position="93"/>
    </location>
</feature>
<evidence type="ECO:0000256" key="1">
    <source>
        <dbReference type="SAM" id="MobiDB-lite"/>
    </source>
</evidence>
<evidence type="ECO:0000313" key="3">
    <source>
        <dbReference type="EMBL" id="KAA0162258.1"/>
    </source>
</evidence>
<protein>
    <submittedName>
        <fullName evidence="3">Uncharacterized protein</fullName>
    </submittedName>
</protein>
<dbReference type="EMBL" id="VLTN01000032">
    <property type="protein sequence ID" value="KAA0150696.1"/>
    <property type="molecule type" value="Genomic_DNA"/>
</dbReference>
<feature type="region of interest" description="Disordered" evidence="1">
    <location>
        <begin position="1"/>
        <end position="23"/>
    </location>
</feature>
<feature type="compositionally biased region" description="Low complexity" evidence="1">
    <location>
        <begin position="68"/>
        <end position="78"/>
    </location>
</feature>
<dbReference type="EMBL" id="VLTO01000014">
    <property type="protein sequence ID" value="KAA0175419.1"/>
    <property type="molecule type" value="Genomic_DNA"/>
</dbReference>
<dbReference type="EMBL" id="VLTL01000019">
    <property type="protein sequence ID" value="KAA0169786.1"/>
    <property type="molecule type" value="Genomic_DNA"/>
</dbReference>
<accession>A0A5A8DAJ8</accession>
<name>A0A5A8DAJ8_CAFRO</name>
<organism evidence="3 9">
    <name type="scientific">Cafeteria roenbergensis</name>
    <name type="common">Marine flagellate</name>
    <dbReference type="NCBI Taxonomy" id="33653"/>
    <lineage>
        <taxon>Eukaryota</taxon>
        <taxon>Sar</taxon>
        <taxon>Stramenopiles</taxon>
        <taxon>Bigyra</taxon>
        <taxon>Opalozoa</taxon>
        <taxon>Bicosoecida</taxon>
        <taxon>Cafeteriaceae</taxon>
        <taxon>Cafeteria</taxon>
    </lineage>
</organism>
<evidence type="ECO:0000313" key="4">
    <source>
        <dbReference type="EMBL" id="KAA0169786.1"/>
    </source>
</evidence>